<accession>K7QQM9</accession>
<organism evidence="2">
    <name type="scientific">Klebsiella pneumoniae</name>
    <dbReference type="NCBI Taxonomy" id="573"/>
    <lineage>
        <taxon>Bacteria</taxon>
        <taxon>Pseudomonadati</taxon>
        <taxon>Pseudomonadota</taxon>
        <taxon>Gammaproteobacteria</taxon>
        <taxon>Enterobacterales</taxon>
        <taxon>Enterobacteriaceae</taxon>
        <taxon>Klebsiella/Raoultella group</taxon>
        <taxon>Klebsiella</taxon>
        <taxon>Klebsiella pneumoniae complex</taxon>
    </lineage>
</organism>
<protein>
    <submittedName>
        <fullName evidence="2">TraL</fullName>
    </submittedName>
</protein>
<geneLocation type="plasmid" evidence="2">
    <name>pKDO1</name>
</geneLocation>
<name>K7QQM9_KLEPN</name>
<sequence>MPNMNLLVQKPQPRQITAGISSSRYKPNQRDWLVSVSGKRYRFNSSPVITCFLSVTGDRHTDGDKGGNNREAKQELHVFGHHVHDAAGDNFCQNHPFDDAGLLTKRAFNGRIPGLHQVGCRGGGHRSIREERRHSSNR</sequence>
<dbReference type="EMBL" id="JX424423">
    <property type="protein sequence ID" value="AFV70342.1"/>
    <property type="molecule type" value="Genomic_DNA"/>
</dbReference>
<feature type="compositionally biased region" description="Basic and acidic residues" evidence="1">
    <location>
        <begin position="127"/>
        <end position="138"/>
    </location>
</feature>
<dbReference type="AlphaFoldDB" id="K7QQM9"/>
<proteinExistence type="predicted"/>
<reference evidence="2" key="1">
    <citation type="journal article" date="2013" name="Antimicrob. Agents Chemother.">
        <title>Plasmid Content of a Clinically Relevant Klebsiella pneumoniae Clone from the Czech Republic Producing CTX-M-15 and QnrB1.</title>
        <authorList>
            <person name="Dolejska M."/>
            <person name="Villa L."/>
            <person name="Dobiasova H."/>
            <person name="Fortini D."/>
            <person name="Feudi C."/>
            <person name="Carattoli A."/>
        </authorList>
    </citation>
    <scope>NUCLEOTIDE SEQUENCE</scope>
    <source>
        <plasmid evidence="2">pKDO1</plasmid>
    </source>
</reference>
<keyword evidence="2" id="KW-0614">Plasmid</keyword>
<feature type="region of interest" description="Disordered" evidence="1">
    <location>
        <begin position="119"/>
        <end position="138"/>
    </location>
</feature>
<evidence type="ECO:0000313" key="2">
    <source>
        <dbReference type="EMBL" id="AFV70342.1"/>
    </source>
</evidence>
<evidence type="ECO:0000256" key="1">
    <source>
        <dbReference type="SAM" id="MobiDB-lite"/>
    </source>
</evidence>